<feature type="compositionally biased region" description="Basic and acidic residues" evidence="5">
    <location>
        <begin position="53"/>
        <end position="62"/>
    </location>
</feature>
<dbReference type="InterPro" id="IPR045258">
    <property type="entry name" value="ACAP1/2/3-like"/>
</dbReference>
<feature type="domain" description="Arf-GAP" evidence="7">
    <location>
        <begin position="344"/>
        <end position="405"/>
    </location>
</feature>
<dbReference type="OrthoDB" id="10266696at2759"/>
<accession>L8GNB1</accession>
<dbReference type="FunFam" id="2.30.29.30:FF:000286">
    <property type="entry name" value="PH-protein kinase domain containing protein"/>
    <property type="match status" value="2"/>
</dbReference>
<evidence type="ECO:0000256" key="5">
    <source>
        <dbReference type="SAM" id="MobiDB-lite"/>
    </source>
</evidence>
<dbReference type="PRINTS" id="PR00405">
    <property type="entry name" value="REVINTRACTNG"/>
</dbReference>
<keyword evidence="3" id="KW-0862">Zinc</keyword>
<dbReference type="SMART" id="SM00105">
    <property type="entry name" value="ArfGap"/>
    <property type="match status" value="1"/>
</dbReference>
<dbReference type="InterPro" id="IPR001849">
    <property type="entry name" value="PH_domain"/>
</dbReference>
<dbReference type="Gene3D" id="2.30.29.30">
    <property type="entry name" value="Pleckstrin-homology domain (PH domain)/Phosphotyrosine-binding domain (PTB)"/>
    <property type="match status" value="3"/>
</dbReference>
<gene>
    <name evidence="8" type="ORF">ACA1_106950</name>
</gene>
<proteinExistence type="predicted"/>
<dbReference type="PROSITE" id="PS50003">
    <property type="entry name" value="PH_DOMAIN"/>
    <property type="match status" value="3"/>
</dbReference>
<dbReference type="GeneID" id="14914858"/>
<feature type="domain" description="PH" evidence="6">
    <location>
        <begin position="449"/>
        <end position="543"/>
    </location>
</feature>
<reference evidence="8 9" key="1">
    <citation type="journal article" date="2013" name="Genome Biol.">
        <title>Genome of Acanthamoeba castellanii highlights extensive lateral gene transfer and early evolution of tyrosine kinase signaling.</title>
        <authorList>
            <person name="Clarke M."/>
            <person name="Lohan A.J."/>
            <person name="Liu B."/>
            <person name="Lagkouvardos I."/>
            <person name="Roy S."/>
            <person name="Zafar N."/>
            <person name="Bertelli C."/>
            <person name="Schilde C."/>
            <person name="Kianianmomeni A."/>
            <person name="Burglin T.R."/>
            <person name="Frech C."/>
            <person name="Turcotte B."/>
            <person name="Kopec K.O."/>
            <person name="Synnott J.M."/>
            <person name="Choo C."/>
            <person name="Paponov I."/>
            <person name="Finkler A."/>
            <person name="Soon Heng Tan C."/>
            <person name="Hutchins A.P."/>
            <person name="Weinmeier T."/>
            <person name="Rattei T."/>
            <person name="Chu J.S."/>
            <person name="Gimenez G."/>
            <person name="Irimia M."/>
            <person name="Rigden D.J."/>
            <person name="Fitzpatrick D.A."/>
            <person name="Lorenzo-Morales J."/>
            <person name="Bateman A."/>
            <person name="Chiu C.H."/>
            <person name="Tang P."/>
            <person name="Hegemann P."/>
            <person name="Fromm H."/>
            <person name="Raoult D."/>
            <person name="Greub G."/>
            <person name="Miranda-Saavedra D."/>
            <person name="Chen N."/>
            <person name="Nash P."/>
            <person name="Ginger M.L."/>
            <person name="Horn M."/>
            <person name="Schaap P."/>
            <person name="Caler L."/>
            <person name="Loftus B."/>
        </authorList>
    </citation>
    <scope>NUCLEOTIDE SEQUENCE [LARGE SCALE GENOMIC DNA]</scope>
    <source>
        <strain evidence="8 9">Neff</strain>
    </source>
</reference>
<feature type="region of interest" description="Disordered" evidence="5">
    <location>
        <begin position="556"/>
        <end position="591"/>
    </location>
</feature>
<feature type="region of interest" description="Disordered" evidence="5">
    <location>
        <begin position="433"/>
        <end position="459"/>
    </location>
</feature>
<name>L8GNB1_ACACF</name>
<keyword evidence="9" id="KW-1185">Reference proteome</keyword>
<dbReference type="AlphaFoldDB" id="L8GNB1"/>
<evidence type="ECO:0000259" key="6">
    <source>
        <dbReference type="PROSITE" id="PS50003"/>
    </source>
</evidence>
<dbReference type="VEuPathDB" id="AmoebaDB:ACA1_106950"/>
<dbReference type="GO" id="GO:0008270">
    <property type="term" value="F:zinc ion binding"/>
    <property type="evidence" value="ECO:0007669"/>
    <property type="project" value="UniProtKB-KW"/>
</dbReference>
<dbReference type="CDD" id="cd08204">
    <property type="entry name" value="ArfGap"/>
    <property type="match status" value="1"/>
</dbReference>
<feature type="domain" description="PH" evidence="6">
    <location>
        <begin position="229"/>
        <end position="279"/>
    </location>
</feature>
<dbReference type="KEGG" id="acan:ACA1_106950"/>
<dbReference type="Pfam" id="PF00169">
    <property type="entry name" value="PH"/>
    <property type="match status" value="3"/>
</dbReference>
<dbReference type="InterPro" id="IPR037278">
    <property type="entry name" value="ARFGAP/RecO"/>
</dbReference>
<evidence type="ECO:0000256" key="4">
    <source>
        <dbReference type="PROSITE-ProRule" id="PRU00288"/>
    </source>
</evidence>
<dbReference type="SUPFAM" id="SSF57863">
    <property type="entry name" value="ArfGap/RecO-like zinc finger"/>
    <property type="match status" value="1"/>
</dbReference>
<feature type="region of interest" description="Disordered" evidence="5">
    <location>
        <begin position="307"/>
        <end position="330"/>
    </location>
</feature>
<dbReference type="InterPro" id="IPR011993">
    <property type="entry name" value="PH-like_dom_sf"/>
</dbReference>
<dbReference type="RefSeq" id="XP_004336327.1">
    <property type="nucleotide sequence ID" value="XM_004336279.1"/>
</dbReference>
<dbReference type="PROSITE" id="PS50115">
    <property type="entry name" value="ARFGAP"/>
    <property type="match status" value="1"/>
</dbReference>
<protein>
    <submittedName>
        <fullName evidence="8">PH domain containing protein</fullName>
    </submittedName>
</protein>
<feature type="domain" description="PH" evidence="6">
    <location>
        <begin position="104"/>
        <end position="199"/>
    </location>
</feature>
<organism evidence="8 9">
    <name type="scientific">Acanthamoeba castellanii (strain ATCC 30010 / Neff)</name>
    <dbReference type="NCBI Taxonomy" id="1257118"/>
    <lineage>
        <taxon>Eukaryota</taxon>
        <taxon>Amoebozoa</taxon>
        <taxon>Discosea</taxon>
        <taxon>Longamoebia</taxon>
        <taxon>Centramoebida</taxon>
        <taxon>Acanthamoebidae</taxon>
        <taxon>Acanthamoeba</taxon>
    </lineage>
</organism>
<feature type="compositionally biased region" description="Gly residues" evidence="5">
    <location>
        <begin position="37"/>
        <end position="52"/>
    </location>
</feature>
<dbReference type="GO" id="GO:0005547">
    <property type="term" value="F:phosphatidylinositol-3,4,5-trisphosphate binding"/>
    <property type="evidence" value="ECO:0007669"/>
    <property type="project" value="UniProtKB-ARBA"/>
</dbReference>
<keyword evidence="2 4" id="KW-0863">Zinc-finger</keyword>
<dbReference type="SMART" id="SM00233">
    <property type="entry name" value="PH"/>
    <property type="match status" value="3"/>
</dbReference>
<feature type="compositionally biased region" description="Basic and acidic residues" evidence="5">
    <location>
        <begin position="81"/>
        <end position="97"/>
    </location>
</feature>
<dbReference type="GO" id="GO:0005096">
    <property type="term" value="F:GTPase activator activity"/>
    <property type="evidence" value="ECO:0007669"/>
    <property type="project" value="InterPro"/>
</dbReference>
<dbReference type="SUPFAM" id="SSF50729">
    <property type="entry name" value="PH domain-like"/>
    <property type="match status" value="3"/>
</dbReference>
<keyword evidence="1" id="KW-0479">Metal-binding</keyword>
<dbReference type="Gene3D" id="1.10.220.150">
    <property type="entry name" value="Arf GTPase activating protein"/>
    <property type="match status" value="1"/>
</dbReference>
<evidence type="ECO:0000313" key="9">
    <source>
        <dbReference type="Proteomes" id="UP000011083"/>
    </source>
</evidence>
<feature type="region of interest" description="Disordered" evidence="5">
    <location>
        <begin position="1"/>
        <end position="97"/>
    </location>
</feature>
<evidence type="ECO:0000256" key="2">
    <source>
        <dbReference type="ARBA" id="ARBA00022771"/>
    </source>
</evidence>
<dbReference type="PANTHER" id="PTHR23180">
    <property type="entry name" value="CENTAURIN/ARF"/>
    <property type="match status" value="1"/>
</dbReference>
<evidence type="ECO:0000256" key="1">
    <source>
        <dbReference type="ARBA" id="ARBA00022723"/>
    </source>
</evidence>
<sequence>MHHAGDDEVEAPASQREREPGARAATTRAVVPLPLAGVGGGGGPVSPTGGGVDDGHEEKGDEGSGSGRRRRTTRQTATSRGDSEKGPHPHAGTEGRKRLAIDASFKREGHLSKLGNNLRGDWRTRWFVLNTEYGTLDYYAHHGDDQPKGSIGLLTAAVSTVPNRKHCFSIVTSNRSYCVTADNEADMKGWMEAIQAAHTQANLLLGRGVIVSPVSSAVAAVWEQGAGTGVLIAGHLTKQGKNVLGDWRRRWCILRTDALHYYKSESDTSTHKEMGKIDMLVASEMLEWIGRIRESSESLLNALPLDASSSSSSSYPLMAAPSGGDGDAGPPALDTPVNRLRKGTKALSELLLLPANQVCADCDQCAPRWASVTLGVFVCIECSGIHRSLGVHLSRVRSVDLDTWDAPSTREAWIRAKYIDRVFARPDHAAAAASSVLPDDTPSPAASPRQGKEGWLTKQGSNRSWKKRWFVLREDGLHYYKSQSDETAAGVLSLSSAAVRPTVAARQPDYAFEILTKNRAYLLHADSEEDVEEWVALLARAANRSYHASPVFASATAAATAHHHHHHQEEEEAPTPALSGGTSRGLIGHEE</sequence>
<dbReference type="Proteomes" id="UP000011083">
    <property type="component" value="Unassembled WGS sequence"/>
</dbReference>
<dbReference type="Pfam" id="PF01412">
    <property type="entry name" value="ArfGap"/>
    <property type="match status" value="1"/>
</dbReference>
<dbReference type="InterPro" id="IPR038508">
    <property type="entry name" value="ArfGAP_dom_sf"/>
</dbReference>
<evidence type="ECO:0000256" key="3">
    <source>
        <dbReference type="ARBA" id="ARBA00022833"/>
    </source>
</evidence>
<dbReference type="PANTHER" id="PTHR23180:SF160">
    <property type="entry name" value="ADP-RIBOSYLATION FACTOR GTPASE-ACTIVATING PROTEIN EFFECTOR PROTEIN 1"/>
    <property type="match status" value="1"/>
</dbReference>
<dbReference type="EMBL" id="KB008060">
    <property type="protein sequence ID" value="ELR14314.1"/>
    <property type="molecule type" value="Genomic_DNA"/>
</dbReference>
<dbReference type="InterPro" id="IPR001164">
    <property type="entry name" value="ArfGAP_dom"/>
</dbReference>
<evidence type="ECO:0000259" key="7">
    <source>
        <dbReference type="PROSITE" id="PS50115"/>
    </source>
</evidence>
<evidence type="ECO:0000313" key="8">
    <source>
        <dbReference type="EMBL" id="ELR14314.1"/>
    </source>
</evidence>